<reference evidence="1" key="1">
    <citation type="submission" date="2020-05" db="EMBL/GenBank/DDBJ databases">
        <title>Large-scale comparative analyses of tick genomes elucidate their genetic diversity and vector capacities.</title>
        <authorList>
            <person name="Jia N."/>
            <person name="Wang J."/>
            <person name="Shi W."/>
            <person name="Du L."/>
            <person name="Sun Y."/>
            <person name="Zhan W."/>
            <person name="Jiang J."/>
            <person name="Wang Q."/>
            <person name="Zhang B."/>
            <person name="Ji P."/>
            <person name="Sakyi L.B."/>
            <person name="Cui X."/>
            <person name="Yuan T."/>
            <person name="Jiang B."/>
            <person name="Yang W."/>
            <person name="Lam T.T.-Y."/>
            <person name="Chang Q."/>
            <person name="Ding S."/>
            <person name="Wang X."/>
            <person name="Zhu J."/>
            <person name="Ruan X."/>
            <person name="Zhao L."/>
            <person name="Wei J."/>
            <person name="Que T."/>
            <person name="Du C."/>
            <person name="Cheng J."/>
            <person name="Dai P."/>
            <person name="Han X."/>
            <person name="Huang E."/>
            <person name="Gao Y."/>
            <person name="Liu J."/>
            <person name="Shao H."/>
            <person name="Ye R."/>
            <person name="Li L."/>
            <person name="Wei W."/>
            <person name="Wang X."/>
            <person name="Wang C."/>
            <person name="Yang T."/>
            <person name="Huo Q."/>
            <person name="Li W."/>
            <person name="Guo W."/>
            <person name="Chen H."/>
            <person name="Zhou L."/>
            <person name="Ni X."/>
            <person name="Tian J."/>
            <person name="Zhou Y."/>
            <person name="Sheng Y."/>
            <person name="Liu T."/>
            <person name="Pan Y."/>
            <person name="Xia L."/>
            <person name="Li J."/>
            <person name="Zhao F."/>
            <person name="Cao W."/>
        </authorList>
    </citation>
    <scope>NUCLEOTIDE SEQUENCE</scope>
    <source>
        <strain evidence="1">Hyas-2018</strain>
    </source>
</reference>
<sequence length="121" mass="13611">MNSRRAGTVLILSVSRPVPSLFASEERHRVKRRTRRDALFPRSIPRDPDAQSERGSKSGPPRRAAVIGSAPAKEGCGVQQRPLRKAFSRRRPDKLIKFSSHLGARRESDRKGRAQRTHPVP</sequence>
<name>A0ACB7TF15_HYAAI</name>
<evidence type="ECO:0000313" key="1">
    <source>
        <dbReference type="EMBL" id="KAH6944658.1"/>
    </source>
</evidence>
<dbReference type="Proteomes" id="UP000821845">
    <property type="component" value="Chromosome 1"/>
</dbReference>
<dbReference type="EMBL" id="CM023481">
    <property type="protein sequence ID" value="KAH6944658.1"/>
    <property type="molecule type" value="Genomic_DNA"/>
</dbReference>
<organism evidence="1 2">
    <name type="scientific">Hyalomma asiaticum</name>
    <name type="common">Tick</name>
    <dbReference type="NCBI Taxonomy" id="266040"/>
    <lineage>
        <taxon>Eukaryota</taxon>
        <taxon>Metazoa</taxon>
        <taxon>Ecdysozoa</taxon>
        <taxon>Arthropoda</taxon>
        <taxon>Chelicerata</taxon>
        <taxon>Arachnida</taxon>
        <taxon>Acari</taxon>
        <taxon>Parasitiformes</taxon>
        <taxon>Ixodida</taxon>
        <taxon>Ixodoidea</taxon>
        <taxon>Ixodidae</taxon>
        <taxon>Hyalomminae</taxon>
        <taxon>Hyalomma</taxon>
    </lineage>
</organism>
<protein>
    <submittedName>
        <fullName evidence="1">Uncharacterized protein</fullName>
    </submittedName>
</protein>
<proteinExistence type="predicted"/>
<comment type="caution">
    <text evidence="1">The sequence shown here is derived from an EMBL/GenBank/DDBJ whole genome shotgun (WGS) entry which is preliminary data.</text>
</comment>
<gene>
    <name evidence="1" type="ORF">HPB50_004435</name>
</gene>
<evidence type="ECO:0000313" key="2">
    <source>
        <dbReference type="Proteomes" id="UP000821845"/>
    </source>
</evidence>
<accession>A0ACB7TF15</accession>
<keyword evidence="2" id="KW-1185">Reference proteome</keyword>